<dbReference type="AlphaFoldDB" id="A0AAE0FE46"/>
<reference evidence="1 2" key="1">
    <citation type="journal article" date="2015" name="Genome Biol. Evol.">
        <title>Comparative Genomics of a Bacterivorous Green Alga Reveals Evolutionary Causalities and Consequences of Phago-Mixotrophic Mode of Nutrition.</title>
        <authorList>
            <person name="Burns J.A."/>
            <person name="Paasch A."/>
            <person name="Narechania A."/>
            <person name="Kim E."/>
        </authorList>
    </citation>
    <scope>NUCLEOTIDE SEQUENCE [LARGE SCALE GENOMIC DNA]</scope>
    <source>
        <strain evidence="1 2">PLY_AMNH</strain>
    </source>
</reference>
<organism evidence="1 2">
    <name type="scientific">Cymbomonas tetramitiformis</name>
    <dbReference type="NCBI Taxonomy" id="36881"/>
    <lineage>
        <taxon>Eukaryota</taxon>
        <taxon>Viridiplantae</taxon>
        <taxon>Chlorophyta</taxon>
        <taxon>Pyramimonadophyceae</taxon>
        <taxon>Pyramimonadales</taxon>
        <taxon>Pyramimonadaceae</taxon>
        <taxon>Cymbomonas</taxon>
    </lineage>
</organism>
<comment type="caution">
    <text evidence="1">The sequence shown here is derived from an EMBL/GenBank/DDBJ whole genome shotgun (WGS) entry which is preliminary data.</text>
</comment>
<dbReference type="Proteomes" id="UP001190700">
    <property type="component" value="Unassembled WGS sequence"/>
</dbReference>
<sequence>MAIGVTREFGEEVAGADGAEAAGREAASGVGSAVGATPAAASVAEEVVGAGGAEADGRLMASGAGVAAGGAEAAARGQVVIKKWLQEGQRLLLGAGGVAAGRAEAAKGGSPIAAEAAVTVASAGAEDTDGTAAAAGGAELGTWLEESLWRPRWEWGRGVRETLWEARGSLRLVLRLWLLREEPLPERATLWKLLWLAREKLWLARQLPCP</sequence>
<protein>
    <submittedName>
        <fullName evidence="1">Uncharacterized protein</fullName>
    </submittedName>
</protein>
<evidence type="ECO:0000313" key="2">
    <source>
        <dbReference type="Proteomes" id="UP001190700"/>
    </source>
</evidence>
<gene>
    <name evidence="1" type="ORF">CYMTET_32799</name>
</gene>
<proteinExistence type="predicted"/>
<keyword evidence="2" id="KW-1185">Reference proteome</keyword>
<accession>A0AAE0FE46</accession>
<name>A0AAE0FE46_9CHLO</name>
<evidence type="ECO:0000313" key="1">
    <source>
        <dbReference type="EMBL" id="KAK3258142.1"/>
    </source>
</evidence>
<dbReference type="EMBL" id="LGRX02019782">
    <property type="protein sequence ID" value="KAK3258142.1"/>
    <property type="molecule type" value="Genomic_DNA"/>
</dbReference>